<dbReference type="Pfam" id="PF00501">
    <property type="entry name" value="AMP-binding"/>
    <property type="match status" value="1"/>
</dbReference>
<dbReference type="InterPro" id="IPR000873">
    <property type="entry name" value="AMP-dep_synth/lig_dom"/>
</dbReference>
<evidence type="ECO:0000259" key="3">
    <source>
        <dbReference type="Pfam" id="PF00501"/>
    </source>
</evidence>
<organism evidence="4 5">
    <name type="scientific">Ascobolus immersus RN42</name>
    <dbReference type="NCBI Taxonomy" id="1160509"/>
    <lineage>
        <taxon>Eukaryota</taxon>
        <taxon>Fungi</taxon>
        <taxon>Dikarya</taxon>
        <taxon>Ascomycota</taxon>
        <taxon>Pezizomycotina</taxon>
        <taxon>Pezizomycetes</taxon>
        <taxon>Pezizales</taxon>
        <taxon>Ascobolaceae</taxon>
        <taxon>Ascobolus</taxon>
    </lineage>
</organism>
<dbReference type="AlphaFoldDB" id="A0A3N4IAQ3"/>
<dbReference type="SUPFAM" id="SSF56801">
    <property type="entry name" value="Acetyl-CoA synthetase-like"/>
    <property type="match status" value="1"/>
</dbReference>
<evidence type="ECO:0000313" key="4">
    <source>
        <dbReference type="EMBL" id="RPA81271.1"/>
    </source>
</evidence>
<dbReference type="STRING" id="1160509.A0A3N4IAQ3"/>
<dbReference type="GO" id="GO:0016020">
    <property type="term" value="C:membrane"/>
    <property type="evidence" value="ECO:0007669"/>
    <property type="project" value="TreeGrafter"/>
</dbReference>
<dbReference type="InterPro" id="IPR042099">
    <property type="entry name" value="ANL_N_sf"/>
</dbReference>
<dbReference type="Proteomes" id="UP000275078">
    <property type="component" value="Unassembled WGS sequence"/>
</dbReference>
<dbReference type="EMBL" id="ML119681">
    <property type="protein sequence ID" value="RPA81271.1"/>
    <property type="molecule type" value="Genomic_DNA"/>
</dbReference>
<feature type="domain" description="AMP-dependent synthetase/ligase" evidence="3">
    <location>
        <begin position="90"/>
        <end position="507"/>
    </location>
</feature>
<gene>
    <name evidence="4" type="ORF">BJ508DRAFT_115926</name>
</gene>
<sequence>MVQDPILVKSRHLKMAPPAPQKHGVALPGTEKPNRTPIYRHWRKEHEPLMVTMDPTIRTMHEMFEHSVRLYSKNKCLGWRPRDPKTGTFGPYQWLTYGDVQTRRINFGAGLAGLYEKFGVTGKDHGVGLWSQNRPEWQITDLALTCRGFFTVSIYDTLGPDTTEYIINHAELTGVVTTLSHVPSLLSIAPRCPTLKFIVVIEELDENELPGSSKASLLKAWAAEKGLEIYSMSEVEAMGVANPRELVIPVPEDTVTINYTSGTTGAPKGVVLTHANAIAAASSGHTSVIHMEDNDVMLSYLPLAHIYGRLGEHIALWAGAAIGFFHGDILGLADDIKLLRPTIFFSVPRLFQRFGTAIKAATVEAPGVKGALSRHVVNTKLQNMKTSGSNSHAFYDRIWAKKVQAGIGLDRCHGMVSGSAPISPELLQFLRVTFANNFMQGYGLTETYAVGMGQLAQDNTAGSCGPPTYVTEACLQDVPEMGYTKNDKGGPRGELLLRGTTCFKEYYKSPEQTKATIDEDGWVHTGDICSIDDMGRFTIIDRVKNLLKLAQGEYVSPERIENNFLANSNLFAQAYVYGDSFKSFLVAVFGVDPETFIPFAEKVLRRPITKEELPTVLEDTKVRVAVVKVLDRIIKKTKFNKFEAVKNVHLCIEPFSIQNELLTPT</sequence>
<dbReference type="InterPro" id="IPR020845">
    <property type="entry name" value="AMP-binding_CS"/>
</dbReference>
<name>A0A3N4IAQ3_ASCIM</name>
<reference evidence="4 5" key="1">
    <citation type="journal article" date="2018" name="Nat. Ecol. Evol.">
        <title>Pezizomycetes genomes reveal the molecular basis of ectomycorrhizal truffle lifestyle.</title>
        <authorList>
            <person name="Murat C."/>
            <person name="Payen T."/>
            <person name="Noel B."/>
            <person name="Kuo A."/>
            <person name="Morin E."/>
            <person name="Chen J."/>
            <person name="Kohler A."/>
            <person name="Krizsan K."/>
            <person name="Balestrini R."/>
            <person name="Da Silva C."/>
            <person name="Montanini B."/>
            <person name="Hainaut M."/>
            <person name="Levati E."/>
            <person name="Barry K.W."/>
            <person name="Belfiori B."/>
            <person name="Cichocki N."/>
            <person name="Clum A."/>
            <person name="Dockter R.B."/>
            <person name="Fauchery L."/>
            <person name="Guy J."/>
            <person name="Iotti M."/>
            <person name="Le Tacon F."/>
            <person name="Lindquist E.A."/>
            <person name="Lipzen A."/>
            <person name="Malagnac F."/>
            <person name="Mello A."/>
            <person name="Molinier V."/>
            <person name="Miyauchi S."/>
            <person name="Poulain J."/>
            <person name="Riccioni C."/>
            <person name="Rubini A."/>
            <person name="Sitrit Y."/>
            <person name="Splivallo R."/>
            <person name="Traeger S."/>
            <person name="Wang M."/>
            <person name="Zifcakova L."/>
            <person name="Wipf D."/>
            <person name="Zambonelli A."/>
            <person name="Paolocci F."/>
            <person name="Nowrousian M."/>
            <person name="Ottonello S."/>
            <person name="Baldrian P."/>
            <person name="Spatafora J.W."/>
            <person name="Henrissat B."/>
            <person name="Nagy L.G."/>
            <person name="Aury J.M."/>
            <person name="Wincker P."/>
            <person name="Grigoriev I.V."/>
            <person name="Bonfante P."/>
            <person name="Martin F.M."/>
        </authorList>
    </citation>
    <scope>NUCLEOTIDE SEQUENCE [LARGE SCALE GENOMIC DNA]</scope>
    <source>
        <strain evidence="4 5">RN42</strain>
    </source>
</reference>
<dbReference type="PANTHER" id="PTHR43272">
    <property type="entry name" value="LONG-CHAIN-FATTY-ACID--COA LIGASE"/>
    <property type="match status" value="1"/>
</dbReference>
<evidence type="ECO:0000313" key="5">
    <source>
        <dbReference type="Proteomes" id="UP000275078"/>
    </source>
</evidence>
<keyword evidence="5" id="KW-1185">Reference proteome</keyword>
<dbReference type="PROSITE" id="PS00455">
    <property type="entry name" value="AMP_BINDING"/>
    <property type="match status" value="1"/>
</dbReference>
<dbReference type="PANTHER" id="PTHR43272:SF33">
    <property type="entry name" value="AMP-BINDING DOMAIN-CONTAINING PROTEIN-RELATED"/>
    <property type="match status" value="1"/>
</dbReference>
<evidence type="ECO:0000256" key="2">
    <source>
        <dbReference type="ARBA" id="ARBA00022840"/>
    </source>
</evidence>
<dbReference type="Gene3D" id="3.40.50.12780">
    <property type="entry name" value="N-terminal domain of ligase-like"/>
    <property type="match status" value="1"/>
</dbReference>
<keyword evidence="2" id="KW-0067">ATP-binding</keyword>
<dbReference type="OrthoDB" id="1700726at2759"/>
<protein>
    <submittedName>
        <fullName evidence="4">Acetyl-CoA synthetase-like protein</fullName>
    </submittedName>
</protein>
<dbReference type="GO" id="GO:0005783">
    <property type="term" value="C:endoplasmic reticulum"/>
    <property type="evidence" value="ECO:0007669"/>
    <property type="project" value="TreeGrafter"/>
</dbReference>
<proteinExistence type="predicted"/>
<evidence type="ECO:0000256" key="1">
    <source>
        <dbReference type="ARBA" id="ARBA00022741"/>
    </source>
</evidence>
<accession>A0A3N4IAQ3</accession>
<keyword evidence="1" id="KW-0547">Nucleotide-binding</keyword>
<dbReference type="GO" id="GO:0005524">
    <property type="term" value="F:ATP binding"/>
    <property type="evidence" value="ECO:0007669"/>
    <property type="project" value="UniProtKB-KW"/>
</dbReference>
<dbReference type="GO" id="GO:0004467">
    <property type="term" value="F:long-chain fatty acid-CoA ligase activity"/>
    <property type="evidence" value="ECO:0007669"/>
    <property type="project" value="TreeGrafter"/>
</dbReference>